<sequence>MDIAGHNVGIHLILFLKDIGILPHGVMLCTWRFTNTLEVLNSILTQLILCLNQETWLYGARVLLIMVLVTQLLLLVHLIKVIFIQ</sequence>
<keyword evidence="3" id="KW-1185">Reference proteome</keyword>
<keyword evidence="1" id="KW-1133">Transmembrane helix</keyword>
<dbReference type="GeneID" id="5133207"/>
<evidence type="ECO:0000313" key="3">
    <source>
        <dbReference type="Proteomes" id="UP000001464"/>
    </source>
</evidence>
<keyword evidence="1" id="KW-0812">Transmembrane</keyword>
<evidence type="ECO:0000256" key="1">
    <source>
        <dbReference type="SAM" id="Phobius"/>
    </source>
</evidence>
<name>Q4ZC49_9CAUD</name>
<feature type="transmembrane region" description="Helical" evidence="1">
    <location>
        <begin position="62"/>
        <end position="83"/>
    </location>
</feature>
<dbReference type="EMBL" id="AY954959">
    <property type="protein sequence ID" value="AAX91377.1"/>
    <property type="molecule type" value="Genomic_DNA"/>
</dbReference>
<protein>
    <submittedName>
        <fullName evidence="2">ORF039</fullName>
    </submittedName>
</protein>
<accession>Q4ZC49</accession>
<proteinExistence type="predicted"/>
<dbReference type="KEGG" id="vg:5133207"/>
<evidence type="ECO:0000313" key="2">
    <source>
        <dbReference type="EMBL" id="AAX91377.1"/>
    </source>
</evidence>
<dbReference type="Proteomes" id="UP000001464">
    <property type="component" value="Segment"/>
</dbReference>
<dbReference type="RefSeq" id="YP_240177.1">
    <property type="nucleotide sequence ID" value="NC_007056.1"/>
</dbReference>
<organism evidence="2 3">
    <name type="scientific">Staphylococcus phage EW</name>
    <dbReference type="NCBI Taxonomy" id="2936814"/>
    <lineage>
        <taxon>Viruses</taxon>
        <taxon>Duplodnaviria</taxon>
        <taxon>Heunggongvirae</taxon>
        <taxon>Uroviricota</taxon>
        <taxon>Caudoviricetes</taxon>
        <taxon>Azeredovirinae</taxon>
        <taxon>Phietavirus</taxon>
        <taxon>Phietavirus EW</taxon>
    </lineage>
</organism>
<keyword evidence="1" id="KW-0472">Membrane</keyword>
<reference evidence="2 3" key="1">
    <citation type="journal article" date="2005" name="Proc. Natl. Acad. Sci. U.S.A.">
        <title>The complete genomes and proteomes of 27 Staphylococcus aureus bacteriophages.</title>
        <authorList>
            <person name="Kwan T."/>
            <person name="Liu J."/>
            <person name="Dubow M."/>
            <person name="Gros P."/>
            <person name="Pelletier J."/>
        </authorList>
    </citation>
    <scope>NUCLEOTIDE SEQUENCE</scope>
</reference>